<feature type="active site" evidence="12">
    <location>
        <position position="319"/>
    </location>
</feature>
<dbReference type="PANTHER" id="PTHR37016:SF3">
    <property type="entry name" value="NEUTRAL PROTEASE 2-RELATED"/>
    <property type="match status" value="1"/>
</dbReference>
<evidence type="ECO:0000256" key="13">
    <source>
        <dbReference type="PIRSR" id="PIRSR601384-2"/>
    </source>
</evidence>
<keyword evidence="5 13" id="KW-0479">Metal-binding</keyword>
<keyword evidence="9 14" id="KW-0482">Metalloprotease</keyword>
<name>A0A022W1E2_TRIRU</name>
<protein>
    <recommendedName>
        <fullName evidence="14">Neutral protease 2</fullName>
        <ecNumber evidence="14">3.4.24.39</ecNumber>
    </recommendedName>
    <alternativeName>
        <fullName evidence="14">Deuterolysin</fullName>
    </alternativeName>
</protein>
<dbReference type="GO" id="GO:0005576">
    <property type="term" value="C:extracellular region"/>
    <property type="evidence" value="ECO:0007669"/>
    <property type="project" value="UniProtKB-SubCell"/>
</dbReference>
<evidence type="ECO:0000256" key="10">
    <source>
        <dbReference type="ARBA" id="ARBA00023145"/>
    </source>
</evidence>
<dbReference type="SUPFAM" id="SSF55486">
    <property type="entry name" value="Metalloproteases ('zincins'), catalytic domain"/>
    <property type="match status" value="1"/>
</dbReference>
<keyword evidence="4 14" id="KW-0165">Cleavage on pair of basic residues</keyword>
<accession>A0A022W1E2</accession>
<keyword evidence="6 14" id="KW-0732">Signal</keyword>
<feature type="binding site" evidence="13">
    <location>
        <position position="318"/>
    </location>
    <ligand>
        <name>Zn(2+)</name>
        <dbReference type="ChEBI" id="CHEBI:29105"/>
        <note>catalytic</note>
    </ligand>
</feature>
<evidence type="ECO:0000256" key="5">
    <source>
        <dbReference type="ARBA" id="ARBA00022723"/>
    </source>
</evidence>
<keyword evidence="14" id="KW-0964">Secreted</keyword>
<dbReference type="Gene3D" id="2.60.40.2970">
    <property type="match status" value="1"/>
</dbReference>
<evidence type="ECO:0000256" key="11">
    <source>
        <dbReference type="ARBA" id="ARBA00023157"/>
    </source>
</evidence>
<evidence type="ECO:0000256" key="3">
    <source>
        <dbReference type="ARBA" id="ARBA00022670"/>
    </source>
</evidence>
<evidence type="ECO:0000256" key="4">
    <source>
        <dbReference type="ARBA" id="ARBA00022685"/>
    </source>
</evidence>
<reference evidence="15" key="1">
    <citation type="submission" date="2014-02" db="EMBL/GenBank/DDBJ databases">
        <title>The Genome Sequence of Trichophyton rubrum (morphotype fischeri) CBS 288.86.</title>
        <authorList>
            <consortium name="The Broad Institute Genomics Platform"/>
            <person name="Cuomo C.A."/>
            <person name="White T.C."/>
            <person name="Graser Y."/>
            <person name="Martinez-Rossi N."/>
            <person name="Heitman J."/>
            <person name="Young S.K."/>
            <person name="Zeng Q."/>
            <person name="Gargeya S."/>
            <person name="Abouelleil A."/>
            <person name="Alvarado L."/>
            <person name="Chapman S.B."/>
            <person name="Gainer-Dewar J."/>
            <person name="Goldberg J."/>
            <person name="Griggs A."/>
            <person name="Gujja S."/>
            <person name="Hansen M."/>
            <person name="Howarth C."/>
            <person name="Imamovic A."/>
            <person name="Larimer J."/>
            <person name="Martinez D."/>
            <person name="Murphy C."/>
            <person name="Pearson M.D."/>
            <person name="Persinoti G."/>
            <person name="Poon T."/>
            <person name="Priest M."/>
            <person name="Roberts A.D."/>
            <person name="Saif S."/>
            <person name="Shea T.D."/>
            <person name="Sykes S.N."/>
            <person name="Wortman J."/>
            <person name="Nusbaum C."/>
            <person name="Birren B."/>
        </authorList>
    </citation>
    <scope>NUCLEOTIDE SEQUENCE [LARGE SCALE GENOMIC DNA]</scope>
    <source>
        <strain evidence="15">CBS 288.86</strain>
    </source>
</reference>
<comment type="cofactor">
    <cofactor evidence="13 14">
        <name>Zn(2+)</name>
        <dbReference type="ChEBI" id="CHEBI:29105"/>
    </cofactor>
    <text evidence="13 14">Binds 1 zinc ion per subunit.</text>
</comment>
<evidence type="ECO:0000256" key="12">
    <source>
        <dbReference type="PIRSR" id="PIRSR601384-1"/>
    </source>
</evidence>
<dbReference type="Gene3D" id="3.40.390.10">
    <property type="entry name" value="Collagenase (Catalytic Domain)"/>
    <property type="match status" value="1"/>
</dbReference>
<evidence type="ECO:0000256" key="2">
    <source>
        <dbReference type="ARBA" id="ARBA00010279"/>
    </source>
</evidence>
<dbReference type="PANTHER" id="PTHR37016">
    <property type="match status" value="1"/>
</dbReference>
<dbReference type="EC" id="3.4.24.39" evidence="14"/>
<dbReference type="PRINTS" id="PR00768">
    <property type="entry name" value="DEUTEROLYSIN"/>
</dbReference>
<dbReference type="GO" id="GO:0046872">
    <property type="term" value="F:metal ion binding"/>
    <property type="evidence" value="ECO:0007669"/>
    <property type="project" value="UniProtKB-KW"/>
</dbReference>
<feature type="chain" id="PRO_5005101361" description="Neutral protease 2" evidence="14">
    <location>
        <begin position="20"/>
        <end position="397"/>
    </location>
</feature>
<dbReference type="GO" id="GO:0004222">
    <property type="term" value="F:metalloendopeptidase activity"/>
    <property type="evidence" value="ECO:0007669"/>
    <property type="project" value="InterPro"/>
</dbReference>
<keyword evidence="7 14" id="KW-0378">Hydrolase</keyword>
<sequence>MKFLTALSAIGALIATATAAAVPNTPAKQSMIDVQLSATGNTMIKATITNKGDKALNLLQFNTILDKNPTRKVRVYQNGTEVKFTGMLPRYKMSNLSPKYFTPLDPKSSIESTFDIARTHDLTRSGKITLMASGIIRTAEGHGANATTITGYARYESNKLELDVDAKKASSVGQAMGKVKKSRGTIDKRTNIDTSSCNQGQLEALEGALYNSAALAQAAAEAAPSNLNTVAEFFKSTSSSTVNTIVSRLQSVASESSYVDYGSTTYYCTDSMNGCSPGVLAYTLPDQNLIFNCPIYYSDLPALAQSCYEQDQATTTLHEMTHNSAVVSPFCDDLGYGYEDATSLSAAQAIQNADSYALFANGKFIHHLHYIAKTSTDHIFSYLPRLLGGMFSEVQIK</sequence>
<keyword evidence="3 14" id="KW-0645">Protease</keyword>
<dbReference type="HOGENOM" id="CLU_039313_1_0_1"/>
<comment type="similarity">
    <text evidence="2 14">Belongs to the peptidase M35 family.</text>
</comment>
<evidence type="ECO:0000256" key="1">
    <source>
        <dbReference type="ARBA" id="ARBA00001187"/>
    </source>
</evidence>
<organism evidence="15">
    <name type="scientific">Trichophyton rubrum CBS 288.86</name>
    <dbReference type="NCBI Taxonomy" id="1215330"/>
    <lineage>
        <taxon>Eukaryota</taxon>
        <taxon>Fungi</taxon>
        <taxon>Dikarya</taxon>
        <taxon>Ascomycota</taxon>
        <taxon>Pezizomycotina</taxon>
        <taxon>Eurotiomycetes</taxon>
        <taxon>Eurotiomycetidae</taxon>
        <taxon>Onygenales</taxon>
        <taxon>Arthrodermataceae</taxon>
        <taxon>Trichophyton</taxon>
    </lineage>
</organism>
<gene>
    <name evidence="15" type="ORF">H103_04652</name>
</gene>
<dbReference type="OrthoDB" id="412874at2759"/>
<dbReference type="InterPro" id="IPR024079">
    <property type="entry name" value="MetalloPept_cat_dom_sf"/>
</dbReference>
<keyword evidence="10" id="KW-0865">Zymogen</keyword>
<evidence type="ECO:0000313" key="15">
    <source>
        <dbReference type="EMBL" id="EZF52245.1"/>
    </source>
</evidence>
<evidence type="ECO:0000256" key="9">
    <source>
        <dbReference type="ARBA" id="ARBA00023049"/>
    </source>
</evidence>
<dbReference type="InterPro" id="IPR001384">
    <property type="entry name" value="Peptidase_M35"/>
</dbReference>
<comment type="subcellular location">
    <subcellularLocation>
        <location evidence="14">Secreted</location>
    </subcellularLocation>
</comment>
<evidence type="ECO:0000256" key="14">
    <source>
        <dbReference type="RuleBase" id="RU361126"/>
    </source>
</evidence>
<feature type="signal peptide" evidence="14">
    <location>
        <begin position="1"/>
        <end position="19"/>
    </location>
</feature>
<dbReference type="Pfam" id="PF02102">
    <property type="entry name" value="Peptidase_M35"/>
    <property type="match status" value="1"/>
</dbReference>
<comment type="function">
    <text evidence="14">Secreted metalloproteinase that allows assimilation of proteinaceous substrates. Shows high activities on basic nuclear substrates such as histone and protamine.</text>
</comment>
<dbReference type="EMBL" id="KK207855">
    <property type="protein sequence ID" value="EZF52245.1"/>
    <property type="molecule type" value="Genomic_DNA"/>
</dbReference>
<dbReference type="GO" id="GO:0006508">
    <property type="term" value="P:proteolysis"/>
    <property type="evidence" value="ECO:0007669"/>
    <property type="project" value="UniProtKB-KW"/>
</dbReference>
<feature type="binding site" evidence="13">
    <location>
        <position position="333"/>
    </location>
    <ligand>
        <name>Zn(2+)</name>
        <dbReference type="ChEBI" id="CHEBI:29105"/>
        <note>catalytic</note>
    </ligand>
</feature>
<feature type="binding site" evidence="13">
    <location>
        <position position="322"/>
    </location>
    <ligand>
        <name>Zn(2+)</name>
        <dbReference type="ChEBI" id="CHEBI:29105"/>
        <note>catalytic</note>
    </ligand>
</feature>
<dbReference type="Proteomes" id="UP000023758">
    <property type="component" value="Unassembled WGS sequence"/>
</dbReference>
<evidence type="ECO:0000256" key="7">
    <source>
        <dbReference type="ARBA" id="ARBA00022801"/>
    </source>
</evidence>
<evidence type="ECO:0000256" key="8">
    <source>
        <dbReference type="ARBA" id="ARBA00022833"/>
    </source>
</evidence>
<proteinExistence type="inferred from homology"/>
<dbReference type="InterPro" id="IPR050414">
    <property type="entry name" value="Fungal_M35_metalloproteases"/>
</dbReference>
<keyword evidence="8 13" id="KW-0862">Zinc</keyword>
<dbReference type="CDD" id="cd11008">
    <property type="entry name" value="M35_deuterolysin_like"/>
    <property type="match status" value="1"/>
</dbReference>
<dbReference type="AlphaFoldDB" id="A0A022W1E2"/>
<keyword evidence="11" id="KW-1015">Disulfide bond</keyword>
<evidence type="ECO:0000256" key="6">
    <source>
        <dbReference type="ARBA" id="ARBA00022729"/>
    </source>
</evidence>
<comment type="catalytic activity">
    <reaction evidence="1 14">
        <text>Preferential cleavage of bonds with hydrophobic residues in P1'. Also 3-Asn-|-Gln-4 and 8-Gly-|-Ser-9 bonds in insulin B chain.</text>
        <dbReference type="EC" id="3.4.24.39"/>
    </reaction>
</comment>